<dbReference type="FunFam" id="3.40.50.2000:FF:000009">
    <property type="entry name" value="Sterol 3-beta-glucosyltransferase UGT80A2"/>
    <property type="match status" value="1"/>
</dbReference>
<evidence type="ECO:0000313" key="3">
    <source>
        <dbReference type="EMBL" id="NDU99944.1"/>
    </source>
</evidence>
<name>A0A6B2JPR0_9RHOB</name>
<organism evidence="3 4">
    <name type="scientific">Pseudoroseicyclus tamaricis</name>
    <dbReference type="NCBI Taxonomy" id="2705421"/>
    <lineage>
        <taxon>Bacteria</taxon>
        <taxon>Pseudomonadati</taxon>
        <taxon>Pseudomonadota</taxon>
        <taxon>Alphaproteobacteria</taxon>
        <taxon>Rhodobacterales</taxon>
        <taxon>Paracoccaceae</taxon>
        <taxon>Pseudoroseicyclus</taxon>
    </lineage>
</organism>
<gene>
    <name evidence="3" type="ORF">GZA08_03035</name>
</gene>
<dbReference type="AlphaFoldDB" id="A0A6B2JPR0"/>
<keyword evidence="3" id="KW-0808">Transferase</keyword>
<protein>
    <submittedName>
        <fullName evidence="3">Glycosyltransferase family 1 protein</fullName>
    </submittedName>
</protein>
<keyword evidence="4" id="KW-1185">Reference proteome</keyword>
<dbReference type="PANTHER" id="PTHR48050">
    <property type="entry name" value="STEROL 3-BETA-GLUCOSYLTRANSFERASE"/>
    <property type="match status" value="1"/>
</dbReference>
<dbReference type="CDD" id="cd03784">
    <property type="entry name" value="GT1_Gtf-like"/>
    <property type="match status" value="1"/>
</dbReference>
<feature type="domain" description="Glycosyltransferase family 28 N-terminal" evidence="1">
    <location>
        <begin position="4"/>
        <end position="139"/>
    </location>
</feature>
<dbReference type="GO" id="GO:0008194">
    <property type="term" value="F:UDP-glycosyltransferase activity"/>
    <property type="evidence" value="ECO:0007669"/>
    <property type="project" value="InterPro"/>
</dbReference>
<dbReference type="PANTHER" id="PTHR48050:SF13">
    <property type="entry name" value="STEROL 3-BETA-GLUCOSYLTRANSFERASE UGT80A2"/>
    <property type="match status" value="1"/>
</dbReference>
<dbReference type="Pfam" id="PF06722">
    <property type="entry name" value="EryCIII-like_C"/>
    <property type="match status" value="1"/>
</dbReference>
<reference evidence="3 4" key="1">
    <citation type="submission" date="2020-02" db="EMBL/GenBank/DDBJ databases">
        <title>Pseudoroseicyclus tamarix, sp. nov., isolated from offshore sediment of a Tamarix chinensis forest.</title>
        <authorList>
            <person name="Gai Y."/>
        </authorList>
    </citation>
    <scope>NUCLEOTIDE SEQUENCE [LARGE SCALE GENOMIC DNA]</scope>
    <source>
        <strain evidence="3 4">CLL3-39</strain>
    </source>
</reference>
<dbReference type="Proteomes" id="UP000474757">
    <property type="component" value="Unassembled WGS sequence"/>
</dbReference>
<dbReference type="InterPro" id="IPR010610">
    <property type="entry name" value="EryCIII-like_C"/>
</dbReference>
<accession>A0A6B2JPR0</accession>
<evidence type="ECO:0000313" key="4">
    <source>
        <dbReference type="Proteomes" id="UP000474757"/>
    </source>
</evidence>
<dbReference type="GO" id="GO:0033072">
    <property type="term" value="P:vancomycin biosynthetic process"/>
    <property type="evidence" value="ECO:0007669"/>
    <property type="project" value="UniProtKB-ARBA"/>
</dbReference>
<dbReference type="Pfam" id="PF03033">
    <property type="entry name" value="Glyco_transf_28"/>
    <property type="match status" value="1"/>
</dbReference>
<dbReference type="EMBL" id="JAAGAB010000001">
    <property type="protein sequence ID" value="NDU99944.1"/>
    <property type="molecule type" value="Genomic_DNA"/>
</dbReference>
<comment type="caution">
    <text evidence="3">The sequence shown here is derived from an EMBL/GenBank/DDBJ whole genome shotgun (WGS) entry which is preliminary data.</text>
</comment>
<evidence type="ECO:0000259" key="2">
    <source>
        <dbReference type="Pfam" id="PF06722"/>
    </source>
</evidence>
<sequence>MGRILIITYGSRGDVEPYVALGLGLKASGHQVALATAGRFAGWVRSFGLDFHTIDDASLDQIDTPAGKTMIEGNRGLMARGWAAFRLSRGAGAMNSAMMDDALTAAEAVRPDAIIYHPKGMAGAHIAEAWGIPAFMVTLQPLIIPTADFAASLNVAPLPALNLLSYRLVGLSYAMFRRTVARFRVRLGLPPLGSTAEILRPRGAGLIPVIHPISPSVLPRPADWPPEALLTGYWRLPDDEAFTPSPELEAFLNAGPPPVFVGFGSMPSSDPAALARLVAQALAQAGRRGVVARGWAGLEVAASDDLIAVPPLPYRWLFPRMAAIVHHGGAGTTAEALHSGAPQAIVPFFGDQPFWGARTAALGVGAAPIPRRRLTAETLAAAIASADQPQMHRRASALASRLDLEDGVAEAVRYINGRLGRPNAERSRSLQAAGR</sequence>
<feature type="domain" description="Erythromycin biosynthesis protein CIII-like C-terminal" evidence="2">
    <location>
        <begin position="309"/>
        <end position="397"/>
    </location>
</feature>
<dbReference type="GO" id="GO:0005975">
    <property type="term" value="P:carbohydrate metabolic process"/>
    <property type="evidence" value="ECO:0007669"/>
    <property type="project" value="InterPro"/>
</dbReference>
<evidence type="ECO:0000259" key="1">
    <source>
        <dbReference type="Pfam" id="PF03033"/>
    </source>
</evidence>
<dbReference type="SUPFAM" id="SSF53756">
    <property type="entry name" value="UDP-Glycosyltransferase/glycogen phosphorylase"/>
    <property type="match status" value="1"/>
</dbReference>
<dbReference type="InterPro" id="IPR050426">
    <property type="entry name" value="Glycosyltransferase_28"/>
</dbReference>
<dbReference type="RefSeq" id="WP_163889845.1">
    <property type="nucleotide sequence ID" value="NZ_JAAFYS010000001.1"/>
</dbReference>
<proteinExistence type="predicted"/>
<dbReference type="InterPro" id="IPR004276">
    <property type="entry name" value="GlycoTrans_28_N"/>
</dbReference>
<dbReference type="InterPro" id="IPR002213">
    <property type="entry name" value="UDP_glucos_trans"/>
</dbReference>
<dbReference type="GO" id="GO:0016758">
    <property type="term" value="F:hexosyltransferase activity"/>
    <property type="evidence" value="ECO:0007669"/>
    <property type="project" value="InterPro"/>
</dbReference>
<dbReference type="Gene3D" id="3.40.50.2000">
    <property type="entry name" value="Glycogen Phosphorylase B"/>
    <property type="match status" value="2"/>
</dbReference>